<keyword evidence="1" id="KW-0812">Transmembrane</keyword>
<evidence type="ECO:0000256" key="1">
    <source>
        <dbReference type="SAM" id="Phobius"/>
    </source>
</evidence>
<dbReference type="Proteomes" id="UP000194204">
    <property type="component" value="Unassembled WGS sequence"/>
</dbReference>
<reference evidence="2 3" key="1">
    <citation type="submission" date="2017-01" db="EMBL/GenBank/DDBJ databases">
        <title>Deconstructing symbiosis and pathogenesis requirements using a combined genomic-metabolomic approach.</title>
        <authorList>
            <person name="Tobias N.J."/>
            <person name="Wolff H."/>
            <person name="Djahanschiri B."/>
            <person name="Ebersberger I."/>
            <person name="Bode H.B."/>
        </authorList>
    </citation>
    <scope>NUCLEOTIDE SEQUENCE [LARGE SCALE GENOMIC DNA]</scope>
    <source>
        <strain evidence="2 3">DSM 4764</strain>
    </source>
</reference>
<dbReference type="OrthoDB" id="6448174at2"/>
<dbReference type="EMBL" id="MUBK01000034">
    <property type="protein sequence ID" value="OTA17716.1"/>
    <property type="molecule type" value="Genomic_DNA"/>
</dbReference>
<comment type="caution">
    <text evidence="2">The sequence shown here is derived from an EMBL/GenBank/DDBJ whole genome shotgun (WGS) entry which is preliminary data.</text>
</comment>
<evidence type="ECO:0000313" key="3">
    <source>
        <dbReference type="Proteomes" id="UP000194204"/>
    </source>
</evidence>
<protein>
    <submittedName>
        <fullName evidence="2">Uncharacterized protein</fullName>
    </submittedName>
</protein>
<accession>A0A1Y2SI86</accession>
<name>A0A1Y2SI86_9GAMM</name>
<dbReference type="AlphaFoldDB" id="A0A1Y2SI86"/>
<gene>
    <name evidence="2" type="ORF">Xbed_03307</name>
</gene>
<proteinExistence type="predicted"/>
<keyword evidence="1" id="KW-0472">Membrane</keyword>
<organism evidence="2 3">
    <name type="scientific">Xenorhabdus beddingii</name>
    <dbReference type="NCBI Taxonomy" id="40578"/>
    <lineage>
        <taxon>Bacteria</taxon>
        <taxon>Pseudomonadati</taxon>
        <taxon>Pseudomonadota</taxon>
        <taxon>Gammaproteobacteria</taxon>
        <taxon>Enterobacterales</taxon>
        <taxon>Morganellaceae</taxon>
        <taxon>Xenorhabdus</taxon>
    </lineage>
</organism>
<dbReference type="RefSeq" id="WP_086113947.1">
    <property type="nucleotide sequence ID" value="NZ_CAWNHF010000139.1"/>
</dbReference>
<keyword evidence="1" id="KW-1133">Transmembrane helix</keyword>
<sequence length="93" mass="10986">MQQKNRFFCSFAHKTSAFDDVDVFFNSYRVNIKQKDLTIKEAQNVFATHLLQIFFITLVLFLSEGSKWSPKPTIETEHFFTFLHFSSKKLLKS</sequence>
<evidence type="ECO:0000313" key="2">
    <source>
        <dbReference type="EMBL" id="OTA17716.1"/>
    </source>
</evidence>
<feature type="transmembrane region" description="Helical" evidence="1">
    <location>
        <begin position="45"/>
        <end position="62"/>
    </location>
</feature>
<keyword evidence="3" id="KW-1185">Reference proteome</keyword>